<dbReference type="InterPro" id="IPR002205">
    <property type="entry name" value="Topo_IIA_dom_A"/>
</dbReference>
<dbReference type="AlphaFoldDB" id="A0A0K8MAZ3"/>
<dbReference type="InterPro" id="IPR035516">
    <property type="entry name" value="Gyrase/topoIV_suA_C"/>
</dbReference>
<dbReference type="CDD" id="cd00187">
    <property type="entry name" value="TOP4c"/>
    <property type="match status" value="1"/>
</dbReference>
<keyword evidence="6 7" id="KW-0413">Isomerase</keyword>
<feature type="site" description="Interaction with DNA" evidence="7">
    <location>
        <position position="83"/>
    </location>
</feature>
<comment type="subunit">
    <text evidence="7">Heterotetramer composed of ParC and ParE.</text>
</comment>
<dbReference type="Proteomes" id="UP000036771">
    <property type="component" value="Unassembled WGS sequence"/>
</dbReference>
<comment type="caution">
    <text evidence="11">The sequence shown here is derived from an EMBL/GenBank/DDBJ whole genome shotgun (WGS) entry which is preliminary data.</text>
</comment>
<dbReference type="GO" id="GO:0006265">
    <property type="term" value="P:DNA topological change"/>
    <property type="evidence" value="ECO:0007669"/>
    <property type="project" value="UniProtKB-UniRule"/>
</dbReference>
<organism evidence="11 12">
    <name type="scientific">Caedimonas varicaedens</name>
    <dbReference type="NCBI Taxonomy" id="1629334"/>
    <lineage>
        <taxon>Bacteria</taxon>
        <taxon>Pseudomonadati</taxon>
        <taxon>Pseudomonadota</taxon>
        <taxon>Alphaproteobacteria</taxon>
        <taxon>Holosporales</taxon>
        <taxon>Caedimonadaceae</taxon>
        <taxon>Caedimonas</taxon>
    </lineage>
</organism>
<evidence type="ECO:0000256" key="9">
    <source>
        <dbReference type="SAM" id="Coils"/>
    </source>
</evidence>
<evidence type="ECO:0000256" key="4">
    <source>
        <dbReference type="ARBA" id="ARBA00023125"/>
    </source>
</evidence>
<keyword evidence="4 7" id="KW-0238">DNA-binding</keyword>
<evidence type="ECO:0000256" key="6">
    <source>
        <dbReference type="ARBA" id="ARBA00023235"/>
    </source>
</evidence>
<dbReference type="PANTHER" id="PTHR43493">
    <property type="entry name" value="DNA GYRASE/TOPOISOMERASE SUBUNIT A"/>
    <property type="match status" value="1"/>
</dbReference>
<accession>A0A0K8MAZ3</accession>
<dbReference type="NCBIfam" id="NF004044">
    <property type="entry name" value="PRK05561.1"/>
    <property type="match status" value="1"/>
</dbReference>
<dbReference type="PANTHER" id="PTHR43493:SF1">
    <property type="entry name" value="DNA TOPOISOMERASE 4 SUBUNIT A"/>
    <property type="match status" value="1"/>
</dbReference>
<comment type="similarity">
    <text evidence="7">Belongs to the type II topoisomerase GyrA/ParC subunit family. ParC type 1 subfamily.</text>
</comment>
<evidence type="ECO:0000313" key="12">
    <source>
        <dbReference type="Proteomes" id="UP000036771"/>
    </source>
</evidence>
<dbReference type="GO" id="GO:0003918">
    <property type="term" value="F:DNA topoisomerase type II (double strand cut, ATP-hydrolyzing) activity"/>
    <property type="evidence" value="ECO:0007669"/>
    <property type="project" value="UniProtKB-UniRule"/>
</dbReference>
<evidence type="ECO:0000256" key="2">
    <source>
        <dbReference type="ARBA" id="ARBA00022475"/>
    </source>
</evidence>
<sequence length="745" mass="84338">MKHTLVKDHIGKIHETSLEEALGERYLSYALSTITARSLPDVRDGLKPVQRRILYAMKESGNTWDKSYKKSASAIGYVMMKYHPHGNDPIYEAMVRLAQDFSTRYPLVDGQGNFGSLDGDNAAAMRYTEARLTLSAAAMLEGIDEDAVDFQETYNSETKEPKVLPASFPNLLANGATGIAVGMATNIPPHNVGEICDALLHLIRQPEALVEQLMKYLPGPDFPTGGVIVEESSSLLKTYETGRGSIRLRARFEVEPLKSGLYQIVITEIPYQIQKARLIEKIADLVVEKKVPLLADVRDDSAADVRILITPRNRTVDPELLMETLFRLTDLEIRFNLNMNVLDQGRFPRVMSLKDVLQAFLAHRQEVLCRKTQYRLGQIDHRLEVLEGFRIAYLNLDEIIRIIREDDDPKAVIIAQWKLTDIQAEAILNMRLRALRKLEEIQIREELKKLAEEKKTRQALLQDENQQWTQLTEEIKKIRKEFSSMTLLGKRRTDFSVAPEREEIPLEAMIEREPVTIVCSKKGWIRTLKGHTTDSEDLKYKEGDEGRFLISGETTDKLLLFATNGRAYTLSIDKLPGGRGHGEPVRLMIDLPNEDEIVALFILKAGEIDTRFLVASRDGYGFLIKAQDMVAQTRGGKKIMNLPEKQKAFICTPATGDSVAIVGNNRKLLIFELSEVPELTRGRGVILQRYKEGSLSDIKIFRAEDGLTWQLGEKVRCEKDLRPWQGHRAQTGKLPPVGFPKTNCF</sequence>
<dbReference type="Pfam" id="PF03989">
    <property type="entry name" value="DNA_gyraseA_C"/>
    <property type="match status" value="3"/>
</dbReference>
<dbReference type="GO" id="GO:0019897">
    <property type="term" value="C:extrinsic component of plasma membrane"/>
    <property type="evidence" value="ECO:0007669"/>
    <property type="project" value="UniProtKB-UniRule"/>
</dbReference>
<feature type="active site" description="O-(5'-phospho-DNA)-tyrosine intermediate" evidence="7 8">
    <location>
        <position position="127"/>
    </location>
</feature>
<protein>
    <recommendedName>
        <fullName evidence="7">DNA topoisomerase 4 subunit A</fullName>
        <ecNumber evidence="7">5.6.2.2</ecNumber>
    </recommendedName>
    <alternativeName>
        <fullName evidence="7">Topoisomerase IV subunit A</fullName>
    </alternativeName>
</protein>
<dbReference type="GO" id="GO:0005737">
    <property type="term" value="C:cytoplasm"/>
    <property type="evidence" value="ECO:0007669"/>
    <property type="project" value="TreeGrafter"/>
</dbReference>
<evidence type="ECO:0000256" key="5">
    <source>
        <dbReference type="ARBA" id="ARBA00023136"/>
    </source>
</evidence>
<feature type="site" description="Transition state stabilizer" evidence="7">
    <location>
        <position position="126"/>
    </location>
</feature>
<dbReference type="Gene3D" id="3.30.1360.40">
    <property type="match status" value="1"/>
</dbReference>
<dbReference type="GO" id="GO:0007059">
    <property type="term" value="P:chromosome segregation"/>
    <property type="evidence" value="ECO:0007669"/>
    <property type="project" value="UniProtKB-UniRule"/>
</dbReference>
<dbReference type="Gene3D" id="2.120.10.90">
    <property type="entry name" value="DNA gyrase/topoisomerase IV, subunit A, C-terminal"/>
    <property type="match status" value="1"/>
</dbReference>
<dbReference type="PROSITE" id="PS52040">
    <property type="entry name" value="TOPO_IIA"/>
    <property type="match status" value="1"/>
</dbReference>
<dbReference type="SMART" id="SM00434">
    <property type="entry name" value="TOP4c"/>
    <property type="match status" value="1"/>
</dbReference>
<evidence type="ECO:0000256" key="8">
    <source>
        <dbReference type="PROSITE-ProRule" id="PRU01384"/>
    </source>
</evidence>
<evidence type="ECO:0000259" key="10">
    <source>
        <dbReference type="PROSITE" id="PS52040"/>
    </source>
</evidence>
<dbReference type="InterPro" id="IPR005742">
    <property type="entry name" value="TopoIV_A_Gneg"/>
</dbReference>
<comment type="function">
    <text evidence="7">Topoisomerase IV is essential for chromosome segregation. It relaxes supercoiled DNA. Performs the decatenation events required during the replication of a circular DNA molecule.</text>
</comment>
<dbReference type="Gene3D" id="1.10.268.10">
    <property type="entry name" value="Topoisomerase, domain 3"/>
    <property type="match status" value="1"/>
</dbReference>
<evidence type="ECO:0000256" key="1">
    <source>
        <dbReference type="ARBA" id="ARBA00000185"/>
    </source>
</evidence>
<keyword evidence="5 7" id="KW-0472">Membrane</keyword>
<comment type="catalytic activity">
    <reaction evidence="1 7 8">
        <text>ATP-dependent breakage, passage and rejoining of double-stranded DNA.</text>
        <dbReference type="EC" id="5.6.2.2"/>
    </reaction>
</comment>
<dbReference type="Pfam" id="PF00521">
    <property type="entry name" value="DNA_topoisoIV"/>
    <property type="match status" value="1"/>
</dbReference>
<proteinExistence type="inferred from homology"/>
<evidence type="ECO:0000256" key="3">
    <source>
        <dbReference type="ARBA" id="ARBA00023029"/>
    </source>
</evidence>
<feature type="site" description="Interaction with DNA" evidence="7">
    <location>
        <position position="85"/>
    </location>
</feature>
<dbReference type="SUPFAM" id="SSF56719">
    <property type="entry name" value="Type II DNA topoisomerase"/>
    <property type="match status" value="1"/>
</dbReference>
<feature type="site" description="Interaction with DNA" evidence="7">
    <location>
        <position position="47"/>
    </location>
</feature>
<dbReference type="InterPro" id="IPR013757">
    <property type="entry name" value="Topo_IIA_A_a_sf"/>
</dbReference>
<keyword evidence="2 7" id="KW-1003">Cell membrane</keyword>
<name>A0A0K8MAZ3_9PROT</name>
<dbReference type="EMBL" id="BBVC01000014">
    <property type="protein sequence ID" value="GAO97690.1"/>
    <property type="molecule type" value="Genomic_DNA"/>
</dbReference>
<feature type="domain" description="Topo IIA-type catalytic" evidence="10">
    <location>
        <begin position="39"/>
        <end position="504"/>
    </location>
</feature>
<dbReference type="SUPFAM" id="SSF101904">
    <property type="entry name" value="GyrA/ParC C-terminal domain-like"/>
    <property type="match status" value="1"/>
</dbReference>
<dbReference type="HAMAP" id="MF_00936">
    <property type="entry name" value="ParC_type1"/>
    <property type="match status" value="1"/>
</dbReference>
<dbReference type="NCBIfam" id="TIGR01062">
    <property type="entry name" value="parC_Gneg"/>
    <property type="match status" value="1"/>
</dbReference>
<dbReference type="Gene3D" id="3.90.199.10">
    <property type="entry name" value="Topoisomerase II, domain 5"/>
    <property type="match status" value="1"/>
</dbReference>
<dbReference type="InterPro" id="IPR006691">
    <property type="entry name" value="GyrA/parC_rep"/>
</dbReference>
<dbReference type="OrthoDB" id="9806486at2"/>
<dbReference type="InterPro" id="IPR050220">
    <property type="entry name" value="Type_II_DNA_Topoisomerases"/>
</dbReference>
<gene>
    <name evidence="7 11" type="primary">parC</name>
    <name evidence="11" type="ORF">Cva_00326</name>
</gene>
<dbReference type="GO" id="GO:0009330">
    <property type="term" value="C:DNA topoisomerase type II (double strand cut, ATP-hydrolyzing) complex"/>
    <property type="evidence" value="ECO:0007669"/>
    <property type="project" value="TreeGrafter"/>
</dbReference>
<keyword evidence="3 7" id="KW-0799">Topoisomerase</keyword>
<dbReference type="InterPro" id="IPR013760">
    <property type="entry name" value="Topo_IIA-like_dom_sf"/>
</dbReference>
<dbReference type="EC" id="5.6.2.2" evidence="7"/>
<dbReference type="STRING" id="1629334.Cva_00326"/>
<dbReference type="GO" id="GO:0005524">
    <property type="term" value="F:ATP binding"/>
    <property type="evidence" value="ECO:0007669"/>
    <property type="project" value="InterPro"/>
</dbReference>
<evidence type="ECO:0000256" key="7">
    <source>
        <dbReference type="HAMAP-Rule" id="MF_00936"/>
    </source>
</evidence>
<evidence type="ECO:0000313" key="11">
    <source>
        <dbReference type="EMBL" id="GAO97690.1"/>
    </source>
</evidence>
<feature type="coiled-coil region" evidence="9">
    <location>
        <begin position="443"/>
        <end position="481"/>
    </location>
</feature>
<dbReference type="InterPro" id="IPR013758">
    <property type="entry name" value="Topo_IIA_A/C_ab"/>
</dbReference>
<keyword evidence="12" id="KW-1185">Reference proteome</keyword>
<comment type="subcellular location">
    <subcellularLocation>
        <location evidence="7">Cell membrane</location>
        <topology evidence="7">Peripheral membrane protein</topology>
    </subcellularLocation>
</comment>
<keyword evidence="9" id="KW-0175">Coiled coil</keyword>
<dbReference type="GO" id="GO:0005694">
    <property type="term" value="C:chromosome"/>
    <property type="evidence" value="ECO:0007669"/>
    <property type="project" value="InterPro"/>
</dbReference>
<reference evidence="11 12" key="1">
    <citation type="submission" date="2015-03" db="EMBL/GenBank/DDBJ databases">
        <title>Caedibacter varicaedens, whole genome shotgun sequence.</title>
        <authorList>
            <person name="Suzuki H."/>
            <person name="Dapper A.L."/>
            <person name="Gibson A.K."/>
            <person name="Jackson C."/>
            <person name="Lee H."/>
            <person name="Pejaver V.R."/>
            <person name="Doak T."/>
            <person name="Lynch M."/>
        </authorList>
    </citation>
    <scope>NUCLEOTIDE SEQUENCE [LARGE SCALE GENOMIC DNA]</scope>
</reference>
<dbReference type="GO" id="GO:0003677">
    <property type="term" value="F:DNA binding"/>
    <property type="evidence" value="ECO:0007669"/>
    <property type="project" value="UniProtKB-UniRule"/>
</dbReference>